<dbReference type="Proteomes" id="UP000660861">
    <property type="component" value="Unassembled WGS sequence"/>
</dbReference>
<dbReference type="Gene3D" id="1.25.10.90">
    <property type="match status" value="1"/>
</dbReference>
<dbReference type="SUPFAM" id="SSF48371">
    <property type="entry name" value="ARM repeat"/>
    <property type="match status" value="1"/>
</dbReference>
<dbReference type="RefSeq" id="WP_262396429.1">
    <property type="nucleotide sequence ID" value="NZ_JACRTC010000001.1"/>
</dbReference>
<protein>
    <submittedName>
        <fullName evidence="1">DNA alkylation repair protein</fullName>
    </submittedName>
</protein>
<dbReference type="AlphaFoldDB" id="A0A926E8T6"/>
<name>A0A926E8T6_9FIRM</name>
<dbReference type="InterPro" id="IPR014825">
    <property type="entry name" value="DNA_alkylation"/>
</dbReference>
<keyword evidence="2" id="KW-1185">Reference proteome</keyword>
<proteinExistence type="predicted"/>
<dbReference type="Pfam" id="PF08713">
    <property type="entry name" value="DNA_alkylation"/>
    <property type="match status" value="1"/>
</dbReference>
<accession>A0A926E8T6</accession>
<dbReference type="InterPro" id="IPR016024">
    <property type="entry name" value="ARM-type_fold"/>
</dbReference>
<dbReference type="PANTHER" id="PTHR34070:SF1">
    <property type="entry name" value="DNA ALKYLATION REPAIR PROTEIN"/>
    <property type="match status" value="1"/>
</dbReference>
<comment type="caution">
    <text evidence="1">The sequence shown here is derived from an EMBL/GenBank/DDBJ whole genome shotgun (WGS) entry which is preliminary data.</text>
</comment>
<evidence type="ECO:0000313" key="2">
    <source>
        <dbReference type="Proteomes" id="UP000660861"/>
    </source>
</evidence>
<dbReference type="CDD" id="cd06561">
    <property type="entry name" value="AlkD_like"/>
    <property type="match status" value="1"/>
</dbReference>
<organism evidence="1 2">
    <name type="scientific">Zongyangia hominis</name>
    <dbReference type="NCBI Taxonomy" id="2763677"/>
    <lineage>
        <taxon>Bacteria</taxon>
        <taxon>Bacillati</taxon>
        <taxon>Bacillota</taxon>
        <taxon>Clostridia</taxon>
        <taxon>Eubacteriales</taxon>
        <taxon>Oscillospiraceae</taxon>
        <taxon>Zongyangia</taxon>
    </lineage>
</organism>
<sequence>MHQQIRERLLALSEPDFQRFTSRLLPGVGNILGVRLPALRRLAKEIARGDWRAYLDTAGTSSFEEIMLQGMVIGAASAPVEELLSSIAAFLPKIDNWSVCDSFCSGLKMARTYPEEVWSFLKPYLESPKEFEARFGAVMLLNYFVDEAHIGQVLPLLGAVPAQGYYARMAVAWALSICYLHFPEKTLAFLRQGDLDNFTYNKALQKIVESQCTDAATKAVMRAMKRPEAPRTELPAMR</sequence>
<gene>
    <name evidence="1" type="ORF">H8709_00575</name>
</gene>
<reference evidence="1" key="1">
    <citation type="submission" date="2020-08" db="EMBL/GenBank/DDBJ databases">
        <title>Genome public.</title>
        <authorList>
            <person name="Liu C."/>
            <person name="Sun Q."/>
        </authorList>
    </citation>
    <scope>NUCLEOTIDE SEQUENCE</scope>
    <source>
        <strain evidence="1">NSJ-54</strain>
    </source>
</reference>
<dbReference type="PANTHER" id="PTHR34070">
    <property type="entry name" value="ARMADILLO-TYPE FOLD"/>
    <property type="match status" value="1"/>
</dbReference>
<evidence type="ECO:0000313" key="1">
    <source>
        <dbReference type="EMBL" id="MBC8569323.1"/>
    </source>
</evidence>
<dbReference type="EMBL" id="JACRTC010000001">
    <property type="protein sequence ID" value="MBC8569323.1"/>
    <property type="molecule type" value="Genomic_DNA"/>
</dbReference>